<gene>
    <name evidence="1" type="ORF">PI95_000135</name>
</gene>
<dbReference type="RefSeq" id="WP_039753087.1">
    <property type="nucleotide sequence ID" value="NZ_JTCM02000001.1"/>
</dbReference>
<keyword evidence="2" id="KW-1185">Reference proteome</keyword>
<sequence>MIKPNFAAMSNEKLKIYVLQHRDDDDALHELTVRVQTQGKRLNSIEELKQVIQEKRSPQQT</sequence>
<name>A0A846H324_9CYAN</name>
<proteinExistence type="predicted"/>
<comment type="caution">
    <text evidence="1">The sequence shown here is derived from an EMBL/GenBank/DDBJ whole genome shotgun (WGS) entry which is preliminary data.</text>
</comment>
<dbReference type="InterPro" id="IPR054053">
    <property type="entry name" value="DUF6887"/>
</dbReference>
<dbReference type="AlphaFoldDB" id="A0A846H324"/>
<evidence type="ECO:0000313" key="2">
    <source>
        <dbReference type="Proteomes" id="UP000031549"/>
    </source>
</evidence>
<protein>
    <submittedName>
        <fullName evidence="1">Uncharacterized protein</fullName>
    </submittedName>
</protein>
<accession>A0A846H324</accession>
<organism evidence="1 2">
    <name type="scientific">Hassallia byssoidea VB512170</name>
    <dbReference type="NCBI Taxonomy" id="1304833"/>
    <lineage>
        <taxon>Bacteria</taxon>
        <taxon>Bacillati</taxon>
        <taxon>Cyanobacteriota</taxon>
        <taxon>Cyanophyceae</taxon>
        <taxon>Nostocales</taxon>
        <taxon>Tolypothrichaceae</taxon>
        <taxon>Hassallia</taxon>
    </lineage>
</organism>
<dbReference type="Proteomes" id="UP000031549">
    <property type="component" value="Unassembled WGS sequence"/>
</dbReference>
<evidence type="ECO:0000313" key="1">
    <source>
        <dbReference type="EMBL" id="NEU71024.1"/>
    </source>
</evidence>
<reference evidence="1 2" key="1">
    <citation type="journal article" date="2015" name="Genome Announc.">
        <title>Draft Genome Sequence of Cyanobacterium Hassallia byssoidea Strain VB512170, Isolated from Monuments in India.</title>
        <authorList>
            <person name="Singh D."/>
            <person name="Chandrababunaidu M.M."/>
            <person name="Panda A."/>
            <person name="Sen D."/>
            <person name="Bhattacharyya S."/>
            <person name="Adhikary S.P."/>
            <person name="Tripathy S."/>
        </authorList>
    </citation>
    <scope>NUCLEOTIDE SEQUENCE [LARGE SCALE GENOMIC DNA]</scope>
    <source>
        <strain evidence="1 2">VB512170</strain>
    </source>
</reference>
<dbReference type="EMBL" id="JTCM02000001">
    <property type="protein sequence ID" value="NEU71024.1"/>
    <property type="molecule type" value="Genomic_DNA"/>
</dbReference>
<dbReference type="Pfam" id="PF21826">
    <property type="entry name" value="DUF6887"/>
    <property type="match status" value="1"/>
</dbReference>